<evidence type="ECO:0000313" key="1">
    <source>
        <dbReference type="EMBL" id="OQP84503.1"/>
    </source>
</evidence>
<gene>
    <name evidence="1" type="ORF">BTR14_19200</name>
</gene>
<proteinExistence type="predicted"/>
<organism evidence="1 2">
    <name type="scientific">Xaviernesmea rhizosphaerae</name>
    <dbReference type="NCBI Taxonomy" id="1672749"/>
    <lineage>
        <taxon>Bacteria</taxon>
        <taxon>Pseudomonadati</taxon>
        <taxon>Pseudomonadota</taxon>
        <taxon>Alphaproteobacteria</taxon>
        <taxon>Hyphomicrobiales</taxon>
        <taxon>Rhizobiaceae</taxon>
        <taxon>Rhizobium/Agrobacterium group</taxon>
        <taxon>Xaviernesmea</taxon>
    </lineage>
</organism>
<dbReference type="Proteomes" id="UP000192652">
    <property type="component" value="Unassembled WGS sequence"/>
</dbReference>
<keyword evidence="2" id="KW-1185">Reference proteome</keyword>
<reference evidence="1 2" key="1">
    <citation type="journal article" date="2017" name="Antonie Van Leeuwenhoek">
        <title>Rhizobium rhizosphaerae sp. nov., a novel species isolated from rice rhizosphere.</title>
        <authorList>
            <person name="Zhao J.J."/>
            <person name="Zhang J."/>
            <person name="Zhang R.J."/>
            <person name="Zhang C.W."/>
            <person name="Yin H.Q."/>
            <person name="Zhang X.X."/>
        </authorList>
    </citation>
    <scope>NUCLEOTIDE SEQUENCE [LARGE SCALE GENOMIC DNA]</scope>
    <source>
        <strain evidence="1 2">RD15</strain>
    </source>
</reference>
<dbReference type="EMBL" id="MSPX01000020">
    <property type="protein sequence ID" value="OQP84503.1"/>
    <property type="molecule type" value="Genomic_DNA"/>
</dbReference>
<comment type="caution">
    <text evidence="1">The sequence shown here is derived from an EMBL/GenBank/DDBJ whole genome shotgun (WGS) entry which is preliminary data.</text>
</comment>
<sequence length="267" mass="29980">MNRTSATEICETFLRSEIKDCEEKGILRSEVVVARRLLSRSLELTDAYSEIDHQLRYRPHAVETCLKAILYTTAQWNPQKLAAARDDRKRLDTVNRLIAEKAAELSELLAKRSSLNNSSRFHSETHFDICEVIVAASRDNYLFQSHVQDALMALSGRFDMKYWPSLADVVGALSTDADQATSEASDPMTRVGTGARRASTADYFKALFRAFKDNTVGLHGFLPASFSLSDAAYAAIASCALDLVDDEILDADYVKRLRQRERENSTR</sequence>
<accession>A0ABX3P8D0</accession>
<protein>
    <submittedName>
        <fullName evidence="1">Uncharacterized protein</fullName>
    </submittedName>
</protein>
<name>A0ABX3P8D0_9HYPH</name>
<evidence type="ECO:0000313" key="2">
    <source>
        <dbReference type="Proteomes" id="UP000192652"/>
    </source>
</evidence>
<dbReference type="RefSeq" id="WP_081177343.1">
    <property type="nucleotide sequence ID" value="NZ_MSPX01000020.1"/>
</dbReference>